<dbReference type="PANTHER" id="PTHR30055">
    <property type="entry name" value="HTH-TYPE TRANSCRIPTIONAL REGULATOR RUTR"/>
    <property type="match status" value="1"/>
</dbReference>
<gene>
    <name evidence="4" type="ORF">A5726_19710</name>
</gene>
<dbReference type="SUPFAM" id="SSF46689">
    <property type="entry name" value="Homeodomain-like"/>
    <property type="match status" value="1"/>
</dbReference>
<name>A0A1A0Q0M0_9MYCO</name>
<evidence type="ECO:0000313" key="4">
    <source>
        <dbReference type="EMBL" id="OBF17943.1"/>
    </source>
</evidence>
<dbReference type="EMBL" id="LZHX01000067">
    <property type="protein sequence ID" value="OBF17943.1"/>
    <property type="molecule type" value="Genomic_DNA"/>
</dbReference>
<evidence type="ECO:0000256" key="2">
    <source>
        <dbReference type="PROSITE-ProRule" id="PRU00335"/>
    </source>
</evidence>
<accession>A0A1A0Q0M0</accession>
<dbReference type="PRINTS" id="PR00455">
    <property type="entry name" value="HTHTETR"/>
</dbReference>
<dbReference type="InterPro" id="IPR009057">
    <property type="entry name" value="Homeodomain-like_sf"/>
</dbReference>
<dbReference type="GO" id="GO:0003700">
    <property type="term" value="F:DNA-binding transcription factor activity"/>
    <property type="evidence" value="ECO:0007669"/>
    <property type="project" value="TreeGrafter"/>
</dbReference>
<proteinExistence type="predicted"/>
<dbReference type="AlphaFoldDB" id="A0A1A0Q0M0"/>
<sequence length="210" mass="23299">MSPVTGSGRRQPQNENGIATHQRIIEAAVEVLAGRGWRQASIAEVAARAQVTRGAVQHHFKDRDGLFTASIQHILDLRIRQIETLADNSYASGERTREIVHTIVELHQGPIFKATLQLCIAAADIPTLMPRIAAMEMEIGTRGFWAVIDLLGLDGHDRTVRATVQAFLDTARGLGLAGMLNDDTRRRRQVADRWAEMLDDLHRPQETVDA</sequence>
<evidence type="ECO:0000256" key="1">
    <source>
        <dbReference type="ARBA" id="ARBA00023125"/>
    </source>
</evidence>
<feature type="DNA-binding region" description="H-T-H motif" evidence="2">
    <location>
        <begin position="41"/>
        <end position="60"/>
    </location>
</feature>
<keyword evidence="1 2" id="KW-0238">DNA-binding</keyword>
<protein>
    <submittedName>
        <fullName evidence="4">TetR family transcriptional regulator</fullName>
    </submittedName>
</protein>
<dbReference type="PANTHER" id="PTHR30055:SF226">
    <property type="entry name" value="HTH-TYPE TRANSCRIPTIONAL REGULATOR PKSA"/>
    <property type="match status" value="1"/>
</dbReference>
<comment type="caution">
    <text evidence="4">The sequence shown here is derived from an EMBL/GenBank/DDBJ whole genome shotgun (WGS) entry which is preliminary data.</text>
</comment>
<dbReference type="GO" id="GO:0000976">
    <property type="term" value="F:transcription cis-regulatory region binding"/>
    <property type="evidence" value="ECO:0007669"/>
    <property type="project" value="TreeGrafter"/>
</dbReference>
<dbReference type="RefSeq" id="WP_064897546.1">
    <property type="nucleotide sequence ID" value="NZ_JBEUKP010000004.1"/>
</dbReference>
<feature type="domain" description="HTH tetR-type" evidence="3">
    <location>
        <begin position="18"/>
        <end position="78"/>
    </location>
</feature>
<dbReference type="Pfam" id="PF00440">
    <property type="entry name" value="TetR_N"/>
    <property type="match status" value="1"/>
</dbReference>
<dbReference type="InterPro" id="IPR050109">
    <property type="entry name" value="HTH-type_TetR-like_transc_reg"/>
</dbReference>
<dbReference type="InterPro" id="IPR001647">
    <property type="entry name" value="HTH_TetR"/>
</dbReference>
<reference evidence="4 5" key="1">
    <citation type="submission" date="2016-06" db="EMBL/GenBank/DDBJ databases">
        <authorList>
            <person name="Kjaerup R.B."/>
            <person name="Dalgaard T.S."/>
            <person name="Juul-Madsen H.R."/>
        </authorList>
    </citation>
    <scope>NUCLEOTIDE SEQUENCE [LARGE SCALE GENOMIC DNA]</scope>
    <source>
        <strain evidence="4 5">ACS1953</strain>
    </source>
</reference>
<organism evidence="4 5">
    <name type="scientific">Mycolicibacterium conceptionense</name>
    <dbReference type="NCBI Taxonomy" id="451644"/>
    <lineage>
        <taxon>Bacteria</taxon>
        <taxon>Bacillati</taxon>
        <taxon>Actinomycetota</taxon>
        <taxon>Actinomycetes</taxon>
        <taxon>Mycobacteriales</taxon>
        <taxon>Mycobacteriaceae</taxon>
        <taxon>Mycolicibacterium</taxon>
    </lineage>
</organism>
<dbReference type="PROSITE" id="PS50977">
    <property type="entry name" value="HTH_TETR_2"/>
    <property type="match status" value="1"/>
</dbReference>
<dbReference type="Proteomes" id="UP000093779">
    <property type="component" value="Unassembled WGS sequence"/>
</dbReference>
<dbReference type="Gene3D" id="1.10.357.10">
    <property type="entry name" value="Tetracycline Repressor, domain 2"/>
    <property type="match status" value="1"/>
</dbReference>
<evidence type="ECO:0000259" key="3">
    <source>
        <dbReference type="PROSITE" id="PS50977"/>
    </source>
</evidence>
<evidence type="ECO:0000313" key="5">
    <source>
        <dbReference type="Proteomes" id="UP000093779"/>
    </source>
</evidence>